<protein>
    <submittedName>
        <fullName evidence="1">Uncharacterized protein</fullName>
    </submittedName>
</protein>
<evidence type="ECO:0000313" key="1">
    <source>
        <dbReference type="EMBL" id="PSC06541.1"/>
    </source>
</evidence>
<gene>
    <name evidence="1" type="ORF">SLNSH_01635</name>
</gene>
<dbReference type="AlphaFoldDB" id="A0A2T1HXZ9"/>
<sequence length="209" mass="23139">MTKRKTDVASGRAGTVSPSGAAAALTGDLFGPAPLLPGEDPQDYAAMGARLREAIQPEDFVDEIFLRELLDCSWERWRWRRLKTQYLALGAQDAVEMLLFRQEVEDAGGLARQWAMGDPEAKATVQSKLDRAGLTMDAVHGLALGHRITMMEQISRMEERLEDRFAGLLRTLDSRRAQRRQALMRVVEVVRSDKVAEASPAGALAYAGR</sequence>
<comment type="caution">
    <text evidence="1">The sequence shown here is derived from an EMBL/GenBank/DDBJ whole genome shotgun (WGS) entry which is preliminary data.</text>
</comment>
<dbReference type="Proteomes" id="UP000239772">
    <property type="component" value="Unassembled WGS sequence"/>
</dbReference>
<accession>A0A2T1HXZ9</accession>
<keyword evidence="2" id="KW-1185">Reference proteome</keyword>
<proteinExistence type="predicted"/>
<reference evidence="2" key="1">
    <citation type="submission" date="2018-03" db="EMBL/GenBank/DDBJ databases">
        <authorList>
            <person name="Sun L."/>
            <person name="Liu H."/>
            <person name="Chen W."/>
            <person name="Huang K."/>
            <person name="Liu W."/>
            <person name="Gao X."/>
        </authorList>
    </citation>
    <scope>NUCLEOTIDE SEQUENCE [LARGE SCALE GENOMIC DNA]</scope>
    <source>
        <strain evidence="2">SH9</strain>
    </source>
</reference>
<name>A0A2T1HXZ9_9HYPH</name>
<evidence type="ECO:0000313" key="2">
    <source>
        <dbReference type="Proteomes" id="UP000239772"/>
    </source>
</evidence>
<organism evidence="1 2">
    <name type="scientific">Alsobacter soli</name>
    <dbReference type="NCBI Taxonomy" id="2109933"/>
    <lineage>
        <taxon>Bacteria</taxon>
        <taxon>Pseudomonadati</taxon>
        <taxon>Pseudomonadota</taxon>
        <taxon>Alphaproteobacteria</taxon>
        <taxon>Hyphomicrobiales</taxon>
        <taxon>Alsobacteraceae</taxon>
        <taxon>Alsobacter</taxon>
    </lineage>
</organism>
<dbReference type="EMBL" id="PVZS01000002">
    <property type="protein sequence ID" value="PSC06541.1"/>
    <property type="molecule type" value="Genomic_DNA"/>
</dbReference>